<feature type="coiled-coil region" evidence="1">
    <location>
        <begin position="73"/>
        <end position="107"/>
    </location>
</feature>
<sequence>MASPVDVAVHEPTKIMRKKRISGHQKREELEREVSMLRKMLEHEQRVHKILEYVNHRHDHSAFSIPNFLPPKAKELLAELAMVEDEIARLEGQIGQLQTDLNREREVTKEYSFKQFPHPTLNSPYGFSPLSPNLASNKGVSKRNMPFETKTLHFISKAIKGDYNLNDFSVNNDKLRNLRAFSDHKENSFHDEGGIGFHEKVSRKSGMLKPSSPSPLREPRHPTPKRESNVEISHDLPTKSAPSPIQSEEENTQNWSPNKLAESTMKCLIFIFVRLLRTSRAMELEKSVPVSRSTNFSLSSRSFRVDTSSSNSKPSTFQKESRQQDPYGIFNTEESIPRDIGPYKNLVIFTARNLDPKCISNSSSIPLVQRLRVLMNSLQKVDLRFLTCQQKLAFWINIYNACIMHGFLQYGVPSSPEKLLTLMNKATLNVGGNTINAHTIEHFILRKPLSSILKEVYRAGEKESKEAIVRELYGLESSDPNVTFSLCCGTRSSPAVRIYTSDGVVSELEKSKLEYLQASIAVTSTKKIALPELLLRNTHDFAQDTDSLVEWVCHQLPTSGSLRKSMVDCFRSLHNSAKMSSIVEKIPYDFEFQYLLSI</sequence>
<keyword evidence="5" id="KW-0378">Hydrolase</keyword>
<dbReference type="InterPro" id="IPR025757">
    <property type="entry name" value="MIP1_Leuzipper"/>
</dbReference>
<feature type="domain" description="Ternary complex factor MIP1 leucine-zipper" evidence="4">
    <location>
        <begin position="23"/>
        <end position="104"/>
    </location>
</feature>
<keyword evidence="1" id="KW-0175">Coiled coil</keyword>
<feature type="compositionally biased region" description="Low complexity" evidence="2">
    <location>
        <begin position="303"/>
        <end position="312"/>
    </location>
</feature>
<comment type="caution">
    <text evidence="5">The sequence shown here is derived from an EMBL/GenBank/DDBJ whole genome shotgun (WGS) entry which is preliminary data.</text>
</comment>
<dbReference type="Pfam" id="PF14389">
    <property type="entry name" value="Lzipper-MIP1"/>
    <property type="match status" value="1"/>
</dbReference>
<evidence type="ECO:0000259" key="3">
    <source>
        <dbReference type="Pfam" id="PF04784"/>
    </source>
</evidence>
<dbReference type="PANTHER" id="PTHR46248:SF6">
    <property type="entry name" value="OS03G0859900 PROTEIN"/>
    <property type="match status" value="1"/>
</dbReference>
<evidence type="ECO:0000256" key="2">
    <source>
        <dbReference type="SAM" id="MobiDB-lite"/>
    </source>
</evidence>
<feature type="domain" description="DUF547" evidence="3">
    <location>
        <begin position="384"/>
        <end position="516"/>
    </location>
</feature>
<dbReference type="GO" id="GO:0004519">
    <property type="term" value="F:endonuclease activity"/>
    <property type="evidence" value="ECO:0007669"/>
    <property type="project" value="UniProtKB-KW"/>
</dbReference>
<keyword evidence="5" id="KW-0255">Endonuclease</keyword>
<feature type="compositionally biased region" description="Basic and acidic residues" evidence="2">
    <location>
        <begin position="217"/>
        <end position="237"/>
    </location>
</feature>
<organism evidence="5 6">
    <name type="scientific">Actinidia chinensis var. chinensis</name>
    <name type="common">Chinese soft-hair kiwi</name>
    <dbReference type="NCBI Taxonomy" id="1590841"/>
    <lineage>
        <taxon>Eukaryota</taxon>
        <taxon>Viridiplantae</taxon>
        <taxon>Streptophyta</taxon>
        <taxon>Embryophyta</taxon>
        <taxon>Tracheophyta</taxon>
        <taxon>Spermatophyta</taxon>
        <taxon>Magnoliopsida</taxon>
        <taxon>eudicotyledons</taxon>
        <taxon>Gunneridae</taxon>
        <taxon>Pentapetalae</taxon>
        <taxon>asterids</taxon>
        <taxon>Ericales</taxon>
        <taxon>Actinidiaceae</taxon>
        <taxon>Actinidia</taxon>
    </lineage>
</organism>
<accession>A0A2R6PEX6</accession>
<dbReference type="FunCoup" id="A0A2R6PEX6">
    <property type="interactions" value="741"/>
</dbReference>
<gene>
    <name evidence="5" type="ORF">CEY00_Acc30142</name>
</gene>
<dbReference type="InterPro" id="IPR006869">
    <property type="entry name" value="DUF547"/>
</dbReference>
<feature type="region of interest" description="Disordered" evidence="2">
    <location>
        <begin position="303"/>
        <end position="324"/>
    </location>
</feature>
<dbReference type="EMBL" id="NKQK01000026">
    <property type="protein sequence ID" value="PSR89945.1"/>
    <property type="molecule type" value="Genomic_DNA"/>
</dbReference>
<feature type="compositionally biased region" description="Polar residues" evidence="2">
    <location>
        <begin position="240"/>
        <end position="257"/>
    </location>
</feature>
<evidence type="ECO:0000313" key="5">
    <source>
        <dbReference type="EMBL" id="PSR89945.1"/>
    </source>
</evidence>
<evidence type="ECO:0000259" key="4">
    <source>
        <dbReference type="Pfam" id="PF14389"/>
    </source>
</evidence>
<dbReference type="AlphaFoldDB" id="A0A2R6PEX6"/>
<name>A0A2R6PEX6_ACTCC</name>
<protein>
    <submittedName>
        <fullName evidence="5">Structure-specific endonuclease subunit slx4 like</fullName>
    </submittedName>
</protein>
<keyword evidence="6" id="KW-1185">Reference proteome</keyword>
<dbReference type="Pfam" id="PF04784">
    <property type="entry name" value="DUF547"/>
    <property type="match status" value="1"/>
</dbReference>
<dbReference type="OrthoDB" id="418495at2759"/>
<feature type="region of interest" description="Disordered" evidence="2">
    <location>
        <begin position="189"/>
        <end position="258"/>
    </location>
</feature>
<dbReference type="Gramene" id="PSR89945">
    <property type="protein sequence ID" value="PSR89945"/>
    <property type="gene ID" value="CEY00_Acc30142"/>
</dbReference>
<proteinExistence type="predicted"/>
<evidence type="ECO:0000313" key="6">
    <source>
        <dbReference type="Proteomes" id="UP000241394"/>
    </source>
</evidence>
<dbReference type="PANTHER" id="PTHR46248">
    <property type="entry name" value="EXPRESSED PROTEIN"/>
    <property type="match status" value="1"/>
</dbReference>
<feature type="compositionally biased region" description="Basic and acidic residues" evidence="2">
    <location>
        <begin position="189"/>
        <end position="202"/>
    </location>
</feature>
<dbReference type="InParanoid" id="A0A2R6PEX6"/>
<evidence type="ECO:0000256" key="1">
    <source>
        <dbReference type="SAM" id="Coils"/>
    </source>
</evidence>
<reference evidence="5 6" key="1">
    <citation type="submission" date="2017-07" db="EMBL/GenBank/DDBJ databases">
        <title>An improved, manually edited Actinidia chinensis var. chinensis (kiwifruit) genome highlights the challenges associated with draft genomes and gene prediction in plants.</title>
        <authorList>
            <person name="Pilkington S."/>
            <person name="Crowhurst R."/>
            <person name="Hilario E."/>
            <person name="Nardozza S."/>
            <person name="Fraser L."/>
            <person name="Peng Y."/>
            <person name="Gunaseelan K."/>
            <person name="Simpson R."/>
            <person name="Tahir J."/>
            <person name="Deroles S."/>
            <person name="Templeton K."/>
            <person name="Luo Z."/>
            <person name="Davy M."/>
            <person name="Cheng C."/>
            <person name="Mcneilage M."/>
            <person name="Scaglione D."/>
            <person name="Liu Y."/>
            <person name="Zhang Q."/>
            <person name="Datson P."/>
            <person name="De Silva N."/>
            <person name="Gardiner S."/>
            <person name="Bassett H."/>
            <person name="Chagne D."/>
            <person name="Mccallum J."/>
            <person name="Dzierzon H."/>
            <person name="Deng C."/>
            <person name="Wang Y.-Y."/>
            <person name="Barron N."/>
            <person name="Manako K."/>
            <person name="Bowen J."/>
            <person name="Foster T."/>
            <person name="Erridge Z."/>
            <person name="Tiffin H."/>
            <person name="Waite C."/>
            <person name="Davies K."/>
            <person name="Grierson E."/>
            <person name="Laing W."/>
            <person name="Kirk R."/>
            <person name="Chen X."/>
            <person name="Wood M."/>
            <person name="Montefiori M."/>
            <person name="Brummell D."/>
            <person name="Schwinn K."/>
            <person name="Catanach A."/>
            <person name="Fullerton C."/>
            <person name="Li D."/>
            <person name="Meiyalaghan S."/>
            <person name="Nieuwenhuizen N."/>
            <person name="Read N."/>
            <person name="Prakash R."/>
            <person name="Hunter D."/>
            <person name="Zhang H."/>
            <person name="Mckenzie M."/>
            <person name="Knabel M."/>
            <person name="Harris A."/>
            <person name="Allan A."/>
            <person name="Chen A."/>
            <person name="Janssen B."/>
            <person name="Plunkett B."/>
            <person name="Dwamena C."/>
            <person name="Voogd C."/>
            <person name="Leif D."/>
            <person name="Lafferty D."/>
            <person name="Souleyre E."/>
            <person name="Varkonyi-Gasic E."/>
            <person name="Gambi F."/>
            <person name="Hanley J."/>
            <person name="Yao J.-L."/>
            <person name="Cheung J."/>
            <person name="David K."/>
            <person name="Warren B."/>
            <person name="Marsh K."/>
            <person name="Snowden K."/>
            <person name="Lin-Wang K."/>
            <person name="Brian L."/>
            <person name="Martinez-Sanchez M."/>
            <person name="Wang M."/>
            <person name="Ileperuma N."/>
            <person name="Macnee N."/>
            <person name="Campin R."/>
            <person name="Mcatee P."/>
            <person name="Drummond R."/>
            <person name="Espley R."/>
            <person name="Ireland H."/>
            <person name="Wu R."/>
            <person name="Atkinson R."/>
            <person name="Karunairetnam S."/>
            <person name="Bulley S."/>
            <person name="Chunkath S."/>
            <person name="Hanley Z."/>
            <person name="Storey R."/>
            <person name="Thrimawithana A."/>
            <person name="Thomson S."/>
            <person name="David C."/>
            <person name="Testolin R."/>
        </authorList>
    </citation>
    <scope>NUCLEOTIDE SEQUENCE [LARGE SCALE GENOMIC DNA]</scope>
    <source>
        <strain evidence="6">cv. Red5</strain>
        <tissue evidence="5">Young leaf</tissue>
    </source>
</reference>
<dbReference type="Proteomes" id="UP000241394">
    <property type="component" value="Chromosome LG26"/>
</dbReference>
<dbReference type="OMA" id="IHIVENM"/>
<dbReference type="STRING" id="1590841.A0A2R6PEX6"/>
<keyword evidence="5" id="KW-0540">Nuclease</keyword>
<reference evidence="6" key="2">
    <citation type="journal article" date="2018" name="BMC Genomics">
        <title>A manually annotated Actinidia chinensis var. chinensis (kiwifruit) genome highlights the challenges associated with draft genomes and gene prediction in plants.</title>
        <authorList>
            <person name="Pilkington S.M."/>
            <person name="Crowhurst R."/>
            <person name="Hilario E."/>
            <person name="Nardozza S."/>
            <person name="Fraser L."/>
            <person name="Peng Y."/>
            <person name="Gunaseelan K."/>
            <person name="Simpson R."/>
            <person name="Tahir J."/>
            <person name="Deroles S.C."/>
            <person name="Templeton K."/>
            <person name="Luo Z."/>
            <person name="Davy M."/>
            <person name="Cheng C."/>
            <person name="McNeilage M."/>
            <person name="Scaglione D."/>
            <person name="Liu Y."/>
            <person name="Zhang Q."/>
            <person name="Datson P."/>
            <person name="De Silva N."/>
            <person name="Gardiner S.E."/>
            <person name="Bassett H."/>
            <person name="Chagne D."/>
            <person name="McCallum J."/>
            <person name="Dzierzon H."/>
            <person name="Deng C."/>
            <person name="Wang Y.Y."/>
            <person name="Barron L."/>
            <person name="Manako K."/>
            <person name="Bowen J."/>
            <person name="Foster T.M."/>
            <person name="Erridge Z.A."/>
            <person name="Tiffin H."/>
            <person name="Waite C.N."/>
            <person name="Davies K.M."/>
            <person name="Grierson E.P."/>
            <person name="Laing W.A."/>
            <person name="Kirk R."/>
            <person name="Chen X."/>
            <person name="Wood M."/>
            <person name="Montefiori M."/>
            <person name="Brummell D.A."/>
            <person name="Schwinn K.E."/>
            <person name="Catanach A."/>
            <person name="Fullerton C."/>
            <person name="Li D."/>
            <person name="Meiyalaghan S."/>
            <person name="Nieuwenhuizen N."/>
            <person name="Read N."/>
            <person name="Prakash R."/>
            <person name="Hunter D."/>
            <person name="Zhang H."/>
            <person name="McKenzie M."/>
            <person name="Knabel M."/>
            <person name="Harris A."/>
            <person name="Allan A.C."/>
            <person name="Gleave A."/>
            <person name="Chen A."/>
            <person name="Janssen B.J."/>
            <person name="Plunkett B."/>
            <person name="Ampomah-Dwamena C."/>
            <person name="Voogd C."/>
            <person name="Leif D."/>
            <person name="Lafferty D."/>
            <person name="Souleyre E.J.F."/>
            <person name="Varkonyi-Gasic E."/>
            <person name="Gambi F."/>
            <person name="Hanley J."/>
            <person name="Yao J.L."/>
            <person name="Cheung J."/>
            <person name="David K.M."/>
            <person name="Warren B."/>
            <person name="Marsh K."/>
            <person name="Snowden K.C."/>
            <person name="Lin-Wang K."/>
            <person name="Brian L."/>
            <person name="Martinez-Sanchez M."/>
            <person name="Wang M."/>
            <person name="Ileperuma N."/>
            <person name="Macnee N."/>
            <person name="Campin R."/>
            <person name="McAtee P."/>
            <person name="Drummond R.S.M."/>
            <person name="Espley R.V."/>
            <person name="Ireland H.S."/>
            <person name="Wu R."/>
            <person name="Atkinson R.G."/>
            <person name="Karunairetnam S."/>
            <person name="Bulley S."/>
            <person name="Chunkath S."/>
            <person name="Hanley Z."/>
            <person name="Storey R."/>
            <person name="Thrimawithana A.H."/>
            <person name="Thomson S."/>
            <person name="David C."/>
            <person name="Testolin R."/>
            <person name="Huang H."/>
            <person name="Hellens R.P."/>
            <person name="Schaffer R.J."/>
        </authorList>
    </citation>
    <scope>NUCLEOTIDE SEQUENCE [LARGE SCALE GENOMIC DNA]</scope>
    <source>
        <strain evidence="6">cv. Red5</strain>
    </source>
</reference>